<protein>
    <recommendedName>
        <fullName evidence="6">Fibronectin type-III domain-containing protein</fullName>
    </recommendedName>
</protein>
<reference evidence="7" key="1">
    <citation type="journal article" date="2014" name="Int. J. Syst. Evol. Microbiol.">
        <title>Complete genome sequence of Corynebacterium casei LMG S-19264T (=DSM 44701T), isolated from a smear-ripened cheese.</title>
        <authorList>
            <consortium name="US DOE Joint Genome Institute (JGI-PGF)"/>
            <person name="Walter F."/>
            <person name="Albersmeier A."/>
            <person name="Kalinowski J."/>
            <person name="Ruckert C."/>
        </authorList>
    </citation>
    <scope>NUCLEOTIDE SEQUENCE</scope>
    <source>
        <strain evidence="7">CGMCC 1.16548</strain>
    </source>
</reference>
<feature type="region of interest" description="Disordered" evidence="3">
    <location>
        <begin position="141"/>
        <end position="161"/>
    </location>
</feature>
<keyword evidence="1" id="KW-0326">Glycosidase</keyword>
<dbReference type="Proteomes" id="UP000617531">
    <property type="component" value="Unassembled WGS sequence"/>
</dbReference>
<dbReference type="GO" id="GO:0016798">
    <property type="term" value="F:hydrolase activity, acting on glycosyl bonds"/>
    <property type="evidence" value="ECO:0007669"/>
    <property type="project" value="UniProtKB-KW"/>
</dbReference>
<evidence type="ECO:0000256" key="5">
    <source>
        <dbReference type="SAM" id="SignalP"/>
    </source>
</evidence>
<dbReference type="SUPFAM" id="SSF49265">
    <property type="entry name" value="Fibronectin type III"/>
    <property type="match status" value="1"/>
</dbReference>
<proteinExistence type="predicted"/>
<dbReference type="EMBL" id="BNAI01000009">
    <property type="protein sequence ID" value="GHF25169.1"/>
    <property type="molecule type" value="Genomic_DNA"/>
</dbReference>
<evidence type="ECO:0000256" key="2">
    <source>
        <dbReference type="ARBA" id="ARBA00023326"/>
    </source>
</evidence>
<reference evidence="7" key="2">
    <citation type="submission" date="2020-09" db="EMBL/GenBank/DDBJ databases">
        <authorList>
            <person name="Sun Q."/>
            <person name="Zhou Y."/>
        </authorList>
    </citation>
    <scope>NUCLEOTIDE SEQUENCE</scope>
    <source>
        <strain evidence="7">CGMCC 1.16548</strain>
    </source>
</reference>
<feature type="chain" id="PRO_5039131169" description="Fibronectin type-III domain-containing protein" evidence="5">
    <location>
        <begin position="32"/>
        <end position="201"/>
    </location>
</feature>
<dbReference type="InterPro" id="IPR013783">
    <property type="entry name" value="Ig-like_fold"/>
</dbReference>
<evidence type="ECO:0000256" key="1">
    <source>
        <dbReference type="ARBA" id="ARBA00023295"/>
    </source>
</evidence>
<feature type="signal peptide" evidence="5">
    <location>
        <begin position="1"/>
        <end position="31"/>
    </location>
</feature>
<keyword evidence="2" id="KW-0624">Polysaccharide degradation</keyword>
<keyword evidence="4" id="KW-1133">Transmembrane helix</keyword>
<dbReference type="RefSeq" id="WP_191284141.1">
    <property type="nucleotide sequence ID" value="NZ_BNAI01000009.1"/>
</dbReference>
<keyword evidence="5" id="KW-0732">Signal</keyword>
<feature type="domain" description="Fibronectin type-III" evidence="6">
    <location>
        <begin position="40"/>
        <end position="135"/>
    </location>
</feature>
<dbReference type="AlphaFoldDB" id="A0A8J3GSW9"/>
<sequence length="201" mass="20343">MPNALRRIITLVGAVALLLGAGASLSAPASAVTADAPVVTPATPADGATVAARHVLLTWTPSTSAASYEVRWGTVEGLGPDGLIVADGSVAGLTKPRFDIPDLADLTYHWQVRAIGPDGSAGPWSAASSFVVQAGTGEGEQLDTLAPDGAESPGEQPARTPAAAGGWAAVDGILYLVVASTFAVILLAVVARTWVRVRREA</sequence>
<evidence type="ECO:0000313" key="7">
    <source>
        <dbReference type="EMBL" id="GHF25169.1"/>
    </source>
</evidence>
<dbReference type="InterPro" id="IPR036116">
    <property type="entry name" value="FN3_sf"/>
</dbReference>
<dbReference type="Gene3D" id="2.60.40.10">
    <property type="entry name" value="Immunoglobulins"/>
    <property type="match status" value="1"/>
</dbReference>
<keyword evidence="2" id="KW-0119">Carbohydrate metabolism</keyword>
<dbReference type="GO" id="GO:0000272">
    <property type="term" value="P:polysaccharide catabolic process"/>
    <property type="evidence" value="ECO:0007669"/>
    <property type="project" value="UniProtKB-KW"/>
</dbReference>
<feature type="transmembrane region" description="Helical" evidence="4">
    <location>
        <begin position="173"/>
        <end position="195"/>
    </location>
</feature>
<evidence type="ECO:0000256" key="3">
    <source>
        <dbReference type="SAM" id="MobiDB-lite"/>
    </source>
</evidence>
<keyword evidence="4" id="KW-0472">Membrane</keyword>
<organism evidence="7 8">
    <name type="scientific">Pseudolysinimonas yzui</name>
    <dbReference type="NCBI Taxonomy" id="2708254"/>
    <lineage>
        <taxon>Bacteria</taxon>
        <taxon>Bacillati</taxon>
        <taxon>Actinomycetota</taxon>
        <taxon>Actinomycetes</taxon>
        <taxon>Micrococcales</taxon>
        <taxon>Microbacteriaceae</taxon>
        <taxon>Pseudolysinimonas</taxon>
    </lineage>
</organism>
<evidence type="ECO:0000256" key="4">
    <source>
        <dbReference type="SAM" id="Phobius"/>
    </source>
</evidence>
<keyword evidence="8" id="KW-1185">Reference proteome</keyword>
<evidence type="ECO:0000313" key="8">
    <source>
        <dbReference type="Proteomes" id="UP000617531"/>
    </source>
</evidence>
<dbReference type="InterPro" id="IPR003961">
    <property type="entry name" value="FN3_dom"/>
</dbReference>
<comment type="caution">
    <text evidence="7">The sequence shown here is derived from an EMBL/GenBank/DDBJ whole genome shotgun (WGS) entry which is preliminary data.</text>
</comment>
<evidence type="ECO:0000259" key="6">
    <source>
        <dbReference type="PROSITE" id="PS50853"/>
    </source>
</evidence>
<gene>
    <name evidence="7" type="ORF">GCM10011600_27820</name>
</gene>
<name>A0A8J3GSW9_9MICO</name>
<keyword evidence="4" id="KW-0812">Transmembrane</keyword>
<dbReference type="PROSITE" id="PS50853">
    <property type="entry name" value="FN3"/>
    <property type="match status" value="1"/>
</dbReference>
<accession>A0A8J3GSW9</accession>
<keyword evidence="1" id="KW-0378">Hydrolase</keyword>